<dbReference type="Proteomes" id="UP000323506">
    <property type="component" value="Chromosome A03"/>
</dbReference>
<dbReference type="EMBL" id="CM017690">
    <property type="protein sequence ID" value="TYH24274.1"/>
    <property type="molecule type" value="Genomic_DNA"/>
</dbReference>
<protein>
    <submittedName>
        <fullName evidence="1">Uncharacterized protein</fullName>
    </submittedName>
</protein>
<organism evidence="1 2">
    <name type="scientific">Gossypium darwinii</name>
    <name type="common">Darwin's cotton</name>
    <name type="synonym">Gossypium barbadense var. darwinii</name>
    <dbReference type="NCBI Taxonomy" id="34276"/>
    <lineage>
        <taxon>Eukaryota</taxon>
        <taxon>Viridiplantae</taxon>
        <taxon>Streptophyta</taxon>
        <taxon>Embryophyta</taxon>
        <taxon>Tracheophyta</taxon>
        <taxon>Spermatophyta</taxon>
        <taxon>Magnoliopsida</taxon>
        <taxon>eudicotyledons</taxon>
        <taxon>Gunneridae</taxon>
        <taxon>Pentapetalae</taxon>
        <taxon>rosids</taxon>
        <taxon>malvids</taxon>
        <taxon>Malvales</taxon>
        <taxon>Malvaceae</taxon>
        <taxon>Malvoideae</taxon>
        <taxon>Gossypium</taxon>
    </lineage>
</organism>
<dbReference type="AlphaFoldDB" id="A0A5D2H1Y9"/>
<gene>
    <name evidence="1" type="ORF">ES288_A03G078800v1</name>
</gene>
<keyword evidence="2" id="KW-1185">Reference proteome</keyword>
<accession>A0A5D2H1Y9</accession>
<proteinExistence type="predicted"/>
<reference evidence="1 2" key="1">
    <citation type="submission" date="2019-06" db="EMBL/GenBank/DDBJ databases">
        <title>WGS assembly of Gossypium darwinii.</title>
        <authorList>
            <person name="Chen Z.J."/>
            <person name="Sreedasyam A."/>
            <person name="Ando A."/>
            <person name="Song Q."/>
            <person name="De L."/>
            <person name="Hulse-Kemp A."/>
            <person name="Ding M."/>
            <person name="Ye W."/>
            <person name="Kirkbride R."/>
            <person name="Jenkins J."/>
            <person name="Plott C."/>
            <person name="Lovell J."/>
            <person name="Lin Y.-M."/>
            <person name="Vaughn R."/>
            <person name="Liu B."/>
            <person name="Li W."/>
            <person name="Simpson S."/>
            <person name="Scheffler B."/>
            <person name="Saski C."/>
            <person name="Grover C."/>
            <person name="Hu G."/>
            <person name="Conover J."/>
            <person name="Carlson J."/>
            <person name="Shu S."/>
            <person name="Boston L."/>
            <person name="Williams M."/>
            <person name="Peterson D."/>
            <person name="Mcgee K."/>
            <person name="Jones D."/>
            <person name="Wendel J."/>
            <person name="Stelly D."/>
            <person name="Grimwood J."/>
            <person name="Schmutz J."/>
        </authorList>
    </citation>
    <scope>NUCLEOTIDE SEQUENCE [LARGE SCALE GENOMIC DNA]</scope>
    <source>
        <strain evidence="1">1808015.09</strain>
    </source>
</reference>
<sequence>MKMVKASTNAKEKSLLSSSLSFPFQLLEEYTVVFPKVPFRPHLCPVLHRPIKIPSSIFLLANGDTSPTRQICSTLRC</sequence>
<evidence type="ECO:0000313" key="1">
    <source>
        <dbReference type="EMBL" id="TYH24274.1"/>
    </source>
</evidence>
<name>A0A5D2H1Y9_GOSDA</name>
<evidence type="ECO:0000313" key="2">
    <source>
        <dbReference type="Proteomes" id="UP000323506"/>
    </source>
</evidence>